<dbReference type="PANTHER" id="PTHR33598:SF4">
    <property type="entry name" value="OS02G0833400 PROTEIN"/>
    <property type="match status" value="1"/>
</dbReference>
<organism evidence="1 2">
    <name type="scientific">Oxynema aestuarii AP17</name>
    <dbReference type="NCBI Taxonomy" id="2064643"/>
    <lineage>
        <taxon>Bacteria</taxon>
        <taxon>Bacillati</taxon>
        <taxon>Cyanobacteriota</taxon>
        <taxon>Cyanophyceae</taxon>
        <taxon>Oscillatoriophycideae</taxon>
        <taxon>Oscillatoriales</taxon>
        <taxon>Oscillatoriaceae</taxon>
        <taxon>Oxynema</taxon>
        <taxon>Oxynema aestuarii</taxon>
    </lineage>
</organism>
<gene>
    <name evidence="1" type="ORF">HCG48_17680</name>
</gene>
<name>A0A6H1U0J6_9CYAN</name>
<dbReference type="PANTHER" id="PTHR33598">
    <property type="entry name" value="OS02G0833400 PROTEIN"/>
    <property type="match status" value="1"/>
</dbReference>
<dbReference type="KEGG" id="oxy:HCG48_17680"/>
<dbReference type="Proteomes" id="UP000500857">
    <property type="component" value="Chromosome"/>
</dbReference>
<protein>
    <submittedName>
        <fullName evidence="1">DUF760 domain-containing protein</fullName>
    </submittedName>
</protein>
<keyword evidence="2" id="KW-1185">Reference proteome</keyword>
<evidence type="ECO:0000313" key="1">
    <source>
        <dbReference type="EMBL" id="QIZ72175.1"/>
    </source>
</evidence>
<dbReference type="Pfam" id="PF05542">
    <property type="entry name" value="DUF760"/>
    <property type="match status" value="1"/>
</dbReference>
<dbReference type="InterPro" id="IPR008479">
    <property type="entry name" value="DUF760"/>
</dbReference>
<dbReference type="RefSeq" id="WP_168570325.1">
    <property type="nucleotide sequence ID" value="NZ_CP051167.1"/>
</dbReference>
<sequence length="114" mass="12700">MVYQPDFMYSNSEDEQVNPLLRYLQDQPPEVLARVAKTVSPEIKEIISQNVQGLVGVLPSENFDVQITTNRENLAGLLASAMMTGYFLHKMEQRMHLDENLGGIGSIASDSAED</sequence>
<evidence type="ECO:0000313" key="2">
    <source>
        <dbReference type="Proteomes" id="UP000500857"/>
    </source>
</evidence>
<reference evidence="1 2" key="1">
    <citation type="submission" date="2020-04" db="EMBL/GenBank/DDBJ databases">
        <authorList>
            <person name="Basu S."/>
            <person name="Maruthanayagam V."/>
            <person name="Chakraborty S."/>
            <person name="Pramanik A."/>
            <person name="Mukherjee J."/>
            <person name="Brink B."/>
        </authorList>
    </citation>
    <scope>NUCLEOTIDE SEQUENCE [LARGE SCALE GENOMIC DNA]</scope>
    <source>
        <strain evidence="1 2">AP17</strain>
    </source>
</reference>
<accession>A0A6H1U0J6</accession>
<proteinExistence type="predicted"/>
<dbReference type="AlphaFoldDB" id="A0A6H1U0J6"/>
<dbReference type="EMBL" id="CP051167">
    <property type="protein sequence ID" value="QIZ72175.1"/>
    <property type="molecule type" value="Genomic_DNA"/>
</dbReference>